<proteinExistence type="predicted"/>
<organism evidence="1">
    <name type="scientific">Anguilla anguilla</name>
    <name type="common">European freshwater eel</name>
    <name type="synonym">Muraena anguilla</name>
    <dbReference type="NCBI Taxonomy" id="7936"/>
    <lineage>
        <taxon>Eukaryota</taxon>
        <taxon>Metazoa</taxon>
        <taxon>Chordata</taxon>
        <taxon>Craniata</taxon>
        <taxon>Vertebrata</taxon>
        <taxon>Euteleostomi</taxon>
        <taxon>Actinopterygii</taxon>
        <taxon>Neopterygii</taxon>
        <taxon>Teleostei</taxon>
        <taxon>Anguilliformes</taxon>
        <taxon>Anguillidae</taxon>
        <taxon>Anguilla</taxon>
    </lineage>
</organism>
<accession>A0A0E9QAU4</accession>
<dbReference type="EMBL" id="GBXM01094581">
    <property type="protein sequence ID" value="JAH13996.1"/>
    <property type="molecule type" value="Transcribed_RNA"/>
</dbReference>
<protein>
    <submittedName>
        <fullName evidence="1">Uncharacterized protein</fullName>
    </submittedName>
</protein>
<sequence>MPPRPQLQAKWMTHYHSQQAPSIPQTLRGTGLGFTFF</sequence>
<dbReference type="AlphaFoldDB" id="A0A0E9QAU4"/>
<reference evidence="1" key="1">
    <citation type="submission" date="2014-11" db="EMBL/GenBank/DDBJ databases">
        <authorList>
            <person name="Amaro Gonzalez C."/>
        </authorList>
    </citation>
    <scope>NUCLEOTIDE SEQUENCE</scope>
</reference>
<name>A0A0E9QAU4_ANGAN</name>
<evidence type="ECO:0000313" key="1">
    <source>
        <dbReference type="EMBL" id="JAH13996.1"/>
    </source>
</evidence>
<reference evidence="1" key="2">
    <citation type="journal article" date="2015" name="Fish Shellfish Immunol.">
        <title>Early steps in the European eel (Anguilla anguilla)-Vibrio vulnificus interaction in the gills: Role of the RtxA13 toxin.</title>
        <authorList>
            <person name="Callol A."/>
            <person name="Pajuelo D."/>
            <person name="Ebbesson L."/>
            <person name="Teles M."/>
            <person name="MacKenzie S."/>
            <person name="Amaro C."/>
        </authorList>
    </citation>
    <scope>NUCLEOTIDE SEQUENCE</scope>
</reference>